<keyword evidence="3" id="KW-1185">Reference proteome</keyword>
<protein>
    <submittedName>
        <fullName evidence="2">Rrf2 family transcriptional regulator</fullName>
    </submittedName>
</protein>
<dbReference type="Gene3D" id="1.10.10.10">
    <property type="entry name" value="Winged helix-like DNA-binding domain superfamily/Winged helix DNA-binding domain"/>
    <property type="match status" value="1"/>
</dbReference>
<proteinExistence type="predicted"/>
<dbReference type="PROSITE" id="PS01332">
    <property type="entry name" value="HTH_RRF2_1"/>
    <property type="match status" value="1"/>
</dbReference>
<dbReference type="Pfam" id="PF02082">
    <property type="entry name" value="Rrf2"/>
    <property type="match status" value="1"/>
</dbReference>
<dbReference type="NCBIfam" id="TIGR00738">
    <property type="entry name" value="rrf2_super"/>
    <property type="match status" value="1"/>
</dbReference>
<dbReference type="PROSITE" id="PS51197">
    <property type="entry name" value="HTH_RRF2_2"/>
    <property type="match status" value="1"/>
</dbReference>
<comment type="caution">
    <text evidence="2">The sequence shown here is derived from an EMBL/GenBank/DDBJ whole genome shotgun (WGS) entry which is preliminary data.</text>
</comment>
<dbReference type="InterPro" id="IPR000944">
    <property type="entry name" value="Tscrpt_reg_Rrf2"/>
</dbReference>
<dbReference type="SUPFAM" id="SSF46785">
    <property type="entry name" value="Winged helix' DNA-binding domain"/>
    <property type="match status" value="1"/>
</dbReference>
<evidence type="ECO:0000313" key="2">
    <source>
        <dbReference type="EMBL" id="MET7016005.1"/>
    </source>
</evidence>
<reference evidence="2 3" key="1">
    <citation type="submission" date="2024-07" db="EMBL/GenBank/DDBJ databases">
        <title>Uliginosibacterium flavum JJ3220;KACC:17644.</title>
        <authorList>
            <person name="Kim M.K."/>
        </authorList>
    </citation>
    <scope>NUCLEOTIDE SEQUENCE [LARGE SCALE GENOMIC DNA]</scope>
    <source>
        <strain evidence="2 3">KACC:17644</strain>
    </source>
</reference>
<dbReference type="InterPro" id="IPR036390">
    <property type="entry name" value="WH_DNA-bd_sf"/>
</dbReference>
<dbReference type="Proteomes" id="UP001549691">
    <property type="component" value="Unassembled WGS sequence"/>
</dbReference>
<dbReference type="PANTHER" id="PTHR33221:SF4">
    <property type="entry name" value="HTH-TYPE TRANSCRIPTIONAL REPRESSOR NSRR"/>
    <property type="match status" value="1"/>
</dbReference>
<accession>A0ABV2TR52</accession>
<organism evidence="2 3">
    <name type="scientific">Uliginosibacterium flavum</name>
    <dbReference type="NCBI Taxonomy" id="1396831"/>
    <lineage>
        <taxon>Bacteria</taxon>
        <taxon>Pseudomonadati</taxon>
        <taxon>Pseudomonadota</taxon>
        <taxon>Betaproteobacteria</taxon>
        <taxon>Rhodocyclales</taxon>
        <taxon>Zoogloeaceae</taxon>
        <taxon>Uliginosibacterium</taxon>
    </lineage>
</organism>
<sequence length="145" mass="15506">MKLTGFTDYTLRVLMYLALNQDELATIQGIANAYGISESHLMKVVHHLAKSGVVESIRGKGGGIRLALAPEQIRLGRVVREAEGSSPIVECLGEHGTCCITPSCKLAGVLSKAFGALYATLDEYTLRDLVASPQPLRGILRIVAA</sequence>
<dbReference type="InterPro" id="IPR036388">
    <property type="entry name" value="WH-like_DNA-bd_sf"/>
</dbReference>
<dbReference type="PANTHER" id="PTHR33221">
    <property type="entry name" value="WINGED HELIX-TURN-HELIX TRANSCRIPTIONAL REGULATOR, RRF2 FAMILY"/>
    <property type="match status" value="1"/>
</dbReference>
<evidence type="ECO:0000313" key="3">
    <source>
        <dbReference type="Proteomes" id="UP001549691"/>
    </source>
</evidence>
<dbReference type="InterPro" id="IPR030489">
    <property type="entry name" value="TR_Rrf2-type_CS"/>
</dbReference>
<dbReference type="EMBL" id="JBEWZI010000026">
    <property type="protein sequence ID" value="MET7016005.1"/>
    <property type="molecule type" value="Genomic_DNA"/>
</dbReference>
<keyword evidence="1" id="KW-0238">DNA-binding</keyword>
<gene>
    <name evidence="2" type="ORF">ABXR19_17590</name>
</gene>
<name>A0ABV2TR52_9RHOO</name>
<dbReference type="RefSeq" id="WP_354602463.1">
    <property type="nucleotide sequence ID" value="NZ_JBEWZI010000026.1"/>
</dbReference>
<evidence type="ECO:0000256" key="1">
    <source>
        <dbReference type="ARBA" id="ARBA00023125"/>
    </source>
</evidence>